<dbReference type="PATRIC" id="fig|1231190.3.peg.3760"/>
<evidence type="ECO:0000256" key="2">
    <source>
        <dbReference type="SAM" id="MobiDB-lite"/>
    </source>
</evidence>
<comment type="caution">
    <text evidence="3">The sequence shown here is derived from an EMBL/GenBank/DDBJ whole genome shotgun (WGS) entry which is preliminary data.</text>
</comment>
<keyword evidence="1" id="KW-0175">Coiled coil</keyword>
<protein>
    <submittedName>
        <fullName evidence="3">Uncharacterized protein</fullName>
    </submittedName>
</protein>
<evidence type="ECO:0000313" key="3">
    <source>
        <dbReference type="EMBL" id="EKF40851.1"/>
    </source>
</evidence>
<sequence length="118" mass="13292">MAAHEAFEMLNAATRKEYRGWGDTQTAARDRAARKAGITPAQAERVWKRWREMKSMNADVYRGLRNAYGHLCTMIENTADRIEREAQSIEETNAAMARNQAALGGYDAPTQSAEREKA</sequence>
<keyword evidence="4" id="KW-1185">Reference proteome</keyword>
<feature type="coiled-coil region" evidence="1">
    <location>
        <begin position="72"/>
        <end position="99"/>
    </location>
</feature>
<feature type="region of interest" description="Disordered" evidence="2">
    <location>
        <begin position="18"/>
        <end position="38"/>
    </location>
</feature>
<dbReference type="STRING" id="721133.SAMN05216176_102654"/>
<dbReference type="Proteomes" id="UP000007374">
    <property type="component" value="Unassembled WGS sequence"/>
</dbReference>
<dbReference type="eggNOG" id="ENOG502ZYE9">
    <property type="taxonomic scope" value="Bacteria"/>
</dbReference>
<evidence type="ECO:0000313" key="4">
    <source>
        <dbReference type="Proteomes" id="UP000007374"/>
    </source>
</evidence>
<proteinExistence type="predicted"/>
<evidence type="ECO:0000256" key="1">
    <source>
        <dbReference type="SAM" id="Coils"/>
    </source>
</evidence>
<gene>
    <name evidence="3" type="ORF">NA8A_18207</name>
</gene>
<name>K2P0I7_9HYPH</name>
<dbReference type="EMBL" id="AMSI01000014">
    <property type="protein sequence ID" value="EKF40851.1"/>
    <property type="molecule type" value="Genomic_DNA"/>
</dbReference>
<organism evidence="3 4">
    <name type="scientific">Nitratireductor indicus C115</name>
    <dbReference type="NCBI Taxonomy" id="1231190"/>
    <lineage>
        <taxon>Bacteria</taxon>
        <taxon>Pseudomonadati</taxon>
        <taxon>Pseudomonadota</taxon>
        <taxon>Alphaproteobacteria</taxon>
        <taxon>Hyphomicrobiales</taxon>
        <taxon>Phyllobacteriaceae</taxon>
        <taxon>Nitratireductor</taxon>
    </lineage>
</organism>
<reference evidence="3 4" key="1">
    <citation type="journal article" date="2012" name="J. Bacteriol.">
        <title>Genome Sequence of Nitratireductor indicus Type Strain C115.</title>
        <authorList>
            <person name="Lai Q."/>
            <person name="Li G."/>
            <person name="Yu Z."/>
            <person name="Shao Z."/>
        </authorList>
    </citation>
    <scope>NUCLEOTIDE SEQUENCE [LARGE SCALE GENOMIC DNA]</scope>
    <source>
        <strain evidence="3 4">C115</strain>
    </source>
</reference>
<dbReference type="AlphaFoldDB" id="K2P0I7"/>
<accession>K2P0I7</accession>